<evidence type="ECO:0000256" key="9">
    <source>
        <dbReference type="SAM" id="Phobius"/>
    </source>
</evidence>
<keyword evidence="4 9" id="KW-0812">Transmembrane</keyword>
<feature type="transmembrane region" description="Helical" evidence="9">
    <location>
        <begin position="83"/>
        <end position="103"/>
    </location>
</feature>
<accession>A0ABN9RVY9</accession>
<organism evidence="11 12">
    <name type="scientific">Prorocentrum cordatum</name>
    <dbReference type="NCBI Taxonomy" id="2364126"/>
    <lineage>
        <taxon>Eukaryota</taxon>
        <taxon>Sar</taxon>
        <taxon>Alveolata</taxon>
        <taxon>Dinophyceae</taxon>
        <taxon>Prorocentrales</taxon>
        <taxon>Prorocentraceae</taxon>
        <taxon>Prorocentrum</taxon>
    </lineage>
</organism>
<keyword evidence="6 9" id="KW-1133">Transmembrane helix</keyword>
<evidence type="ECO:0000256" key="7">
    <source>
        <dbReference type="ARBA" id="ARBA00023136"/>
    </source>
</evidence>
<evidence type="ECO:0000256" key="2">
    <source>
        <dbReference type="ARBA" id="ARBA00008066"/>
    </source>
</evidence>
<evidence type="ECO:0000256" key="5">
    <source>
        <dbReference type="ARBA" id="ARBA00022970"/>
    </source>
</evidence>
<dbReference type="Proteomes" id="UP001189429">
    <property type="component" value="Unassembled WGS sequence"/>
</dbReference>
<protein>
    <recommendedName>
        <fullName evidence="10">Amino acid transporter transmembrane domain-containing protein</fullName>
    </recommendedName>
</protein>
<evidence type="ECO:0000313" key="11">
    <source>
        <dbReference type="EMBL" id="CAK0821238.1"/>
    </source>
</evidence>
<feature type="non-terminal residue" evidence="11">
    <location>
        <position position="226"/>
    </location>
</feature>
<feature type="domain" description="Amino acid transporter transmembrane" evidence="10">
    <location>
        <begin position="59"/>
        <end position="162"/>
    </location>
</feature>
<evidence type="ECO:0000256" key="8">
    <source>
        <dbReference type="SAM" id="MobiDB-lite"/>
    </source>
</evidence>
<gene>
    <name evidence="11" type="ORF">PCOR1329_LOCUS22606</name>
</gene>
<sequence>EDILFSQPASPGRGSPTRSGLSPRAGRGAALPSPQTGPRQVEYLGRSFNSPDRSMPAPAAIFSLVATMVGGGVLSLPYAMSQCGIVLGTLSLFLAGAATFWTLEMLVECARSTGRDTFELVGHAALGEPCRKATIALVFAICWLSQVAYFVLLADLLVPLVDGRGARGSAAKQRCARIRAGMGSARAHRASVRDLRAASRAGGRMHARGWTRTLRGAPEHERAGSC</sequence>
<evidence type="ECO:0000259" key="10">
    <source>
        <dbReference type="Pfam" id="PF01490"/>
    </source>
</evidence>
<proteinExistence type="inferred from homology"/>
<evidence type="ECO:0000256" key="3">
    <source>
        <dbReference type="ARBA" id="ARBA00022448"/>
    </source>
</evidence>
<dbReference type="InterPro" id="IPR013057">
    <property type="entry name" value="AA_transpt_TM"/>
</dbReference>
<keyword evidence="3" id="KW-0813">Transport</keyword>
<evidence type="ECO:0000313" key="12">
    <source>
        <dbReference type="Proteomes" id="UP001189429"/>
    </source>
</evidence>
<reference evidence="11" key="1">
    <citation type="submission" date="2023-10" db="EMBL/GenBank/DDBJ databases">
        <authorList>
            <person name="Chen Y."/>
            <person name="Shah S."/>
            <person name="Dougan E. K."/>
            <person name="Thang M."/>
            <person name="Chan C."/>
        </authorList>
    </citation>
    <scope>NUCLEOTIDE SEQUENCE [LARGE SCALE GENOMIC DNA]</scope>
</reference>
<dbReference type="PANTHER" id="PTHR22950">
    <property type="entry name" value="AMINO ACID TRANSPORTER"/>
    <property type="match status" value="1"/>
</dbReference>
<feature type="transmembrane region" description="Helical" evidence="9">
    <location>
        <begin position="135"/>
        <end position="158"/>
    </location>
</feature>
<evidence type="ECO:0000256" key="6">
    <source>
        <dbReference type="ARBA" id="ARBA00022989"/>
    </source>
</evidence>
<keyword evidence="5" id="KW-0029">Amino-acid transport</keyword>
<comment type="similarity">
    <text evidence="2">Belongs to the amino acid/polyamine transporter 2 family.</text>
</comment>
<feature type="non-terminal residue" evidence="11">
    <location>
        <position position="1"/>
    </location>
</feature>
<feature type="region of interest" description="Disordered" evidence="8">
    <location>
        <begin position="1"/>
        <end position="47"/>
    </location>
</feature>
<dbReference type="Pfam" id="PF01490">
    <property type="entry name" value="Aa_trans"/>
    <property type="match status" value="1"/>
</dbReference>
<keyword evidence="12" id="KW-1185">Reference proteome</keyword>
<evidence type="ECO:0000256" key="4">
    <source>
        <dbReference type="ARBA" id="ARBA00022692"/>
    </source>
</evidence>
<keyword evidence="7 9" id="KW-0472">Membrane</keyword>
<evidence type="ECO:0000256" key="1">
    <source>
        <dbReference type="ARBA" id="ARBA00004141"/>
    </source>
</evidence>
<dbReference type="PANTHER" id="PTHR22950:SF458">
    <property type="entry name" value="SODIUM-COUPLED NEUTRAL AMINO ACID TRANSPORTER 11-RELATED"/>
    <property type="match status" value="1"/>
</dbReference>
<comment type="subcellular location">
    <subcellularLocation>
        <location evidence="1">Membrane</location>
        <topology evidence="1">Multi-pass membrane protein</topology>
    </subcellularLocation>
</comment>
<name>A0ABN9RVY9_9DINO</name>
<comment type="caution">
    <text evidence="11">The sequence shown here is derived from an EMBL/GenBank/DDBJ whole genome shotgun (WGS) entry which is preliminary data.</text>
</comment>
<feature type="transmembrane region" description="Helical" evidence="9">
    <location>
        <begin position="57"/>
        <end position="76"/>
    </location>
</feature>
<dbReference type="EMBL" id="CAUYUJ010007572">
    <property type="protein sequence ID" value="CAK0821238.1"/>
    <property type="molecule type" value="Genomic_DNA"/>
</dbReference>